<sequence length="349" mass="41020">MIKNEINKYPFSIIQNIELDDNELNIEQLPQILKLMKVQNIKWKYNAKIIGVDGSHVLTVKEGAQDNDREYLVMTPLEIESIPWSFPQLDSRSIINLARDLLPYEEGEGYINPAPWDRIDYIDNNWIYMRAGEVSNTLRKIQEEKLPNKLKYNYGSVKISTNFYNPVFHYLNPFYIETSRKPISSSSFISIQADKAIAIISSSPFEFSFNKGDIEVTGKDIYTAQLNKWNEERLFRINWNLNNNIIKTDFKPKYNVSLYRIEPSSIIPIYIKYDNNNKIIYLSVINMSDEDLISTVFFTARIESVMADGENIEPEFDRIEFPIRKWRIKNLEIKIRKLLDAYIKRKIIA</sequence>
<dbReference type="KEGG" id="asul:DFR86_09690"/>
<dbReference type="GeneID" id="36838241"/>
<gene>
    <name evidence="1" type="ORF">DFR86_09690</name>
</gene>
<dbReference type="Proteomes" id="UP000248410">
    <property type="component" value="Chromosome"/>
</dbReference>
<accession>A0A2U9IP48</accession>
<dbReference type="AlphaFoldDB" id="A0A2U9IP48"/>
<reference evidence="1 2" key="1">
    <citation type="submission" date="2018-05" db="EMBL/GenBank/DDBJ databases">
        <title>Complete Genome Sequences of Extremely Thermoacidophilic, Metal-Mobilizing Type-Strain Members of the Archaeal Family Sulfolobaceae: Acidianus brierleyi DSM-1651T, Acidianus sulfidivorans DSM-18786T, Metallosphaera hakonensis DSM-7519T, and Metallosphaera prunae DSM-10039T.</title>
        <authorList>
            <person name="Counts J.A."/>
            <person name="Kelly R.M."/>
        </authorList>
    </citation>
    <scope>NUCLEOTIDE SEQUENCE [LARGE SCALE GENOMIC DNA]</scope>
    <source>
        <strain evidence="1 2">JP7</strain>
    </source>
</reference>
<organism evidence="1 2">
    <name type="scientific">Acidianus sulfidivorans JP7</name>
    <dbReference type="NCBI Taxonomy" id="619593"/>
    <lineage>
        <taxon>Archaea</taxon>
        <taxon>Thermoproteota</taxon>
        <taxon>Thermoprotei</taxon>
        <taxon>Sulfolobales</taxon>
        <taxon>Sulfolobaceae</taxon>
        <taxon>Acidianus</taxon>
    </lineage>
</organism>
<evidence type="ECO:0000313" key="2">
    <source>
        <dbReference type="Proteomes" id="UP000248410"/>
    </source>
</evidence>
<dbReference type="EMBL" id="CP029288">
    <property type="protein sequence ID" value="AWR97792.1"/>
    <property type="molecule type" value="Genomic_DNA"/>
</dbReference>
<keyword evidence="2" id="KW-1185">Reference proteome</keyword>
<evidence type="ECO:0000313" key="1">
    <source>
        <dbReference type="EMBL" id="AWR97792.1"/>
    </source>
</evidence>
<proteinExistence type="predicted"/>
<dbReference type="OrthoDB" id="36284at2157"/>
<protein>
    <submittedName>
        <fullName evidence="1">Uncharacterized protein</fullName>
    </submittedName>
</protein>
<dbReference type="RefSeq" id="WP_110380682.1">
    <property type="nucleotide sequence ID" value="NZ_CP029288.2"/>
</dbReference>
<name>A0A2U9IP48_9CREN</name>